<sequence>MRWIRDYYADEDIWLLFEIDDDGWPNRQVNLRGSDGEPVTAAALDEVMRARDHGGIGAVDAYESKYGVLSESSTNDWDIEVSSLEVITAEQFQRAWAKARSWIEHRWSHGAPGA</sequence>
<protein>
    <recommendedName>
        <fullName evidence="3">Immunity protein 53 of polymorphic toxin system</fullName>
    </recommendedName>
</protein>
<name>A0ABQ2KDQ4_9NOCA</name>
<dbReference type="EMBL" id="BMNE01000003">
    <property type="protein sequence ID" value="GGN80444.1"/>
    <property type="molecule type" value="Genomic_DNA"/>
</dbReference>
<evidence type="ECO:0000313" key="2">
    <source>
        <dbReference type="Proteomes" id="UP000658127"/>
    </source>
</evidence>
<accession>A0ABQ2KDQ4</accession>
<keyword evidence="2" id="KW-1185">Reference proteome</keyword>
<proteinExistence type="predicted"/>
<gene>
    <name evidence="1" type="ORF">GCM10011610_29810</name>
</gene>
<comment type="caution">
    <text evidence="1">The sequence shown here is derived from an EMBL/GenBank/DDBJ whole genome shotgun (WGS) entry which is preliminary data.</text>
</comment>
<organism evidence="1 2">
    <name type="scientific">Nocardia rhizosphaerihabitans</name>
    <dbReference type="NCBI Taxonomy" id="1691570"/>
    <lineage>
        <taxon>Bacteria</taxon>
        <taxon>Bacillati</taxon>
        <taxon>Actinomycetota</taxon>
        <taxon>Actinomycetes</taxon>
        <taxon>Mycobacteriales</taxon>
        <taxon>Nocardiaceae</taxon>
        <taxon>Nocardia</taxon>
    </lineage>
</organism>
<reference evidence="2" key="1">
    <citation type="journal article" date="2019" name="Int. J. Syst. Evol. Microbiol.">
        <title>The Global Catalogue of Microorganisms (GCM) 10K type strain sequencing project: providing services to taxonomists for standard genome sequencing and annotation.</title>
        <authorList>
            <consortium name="The Broad Institute Genomics Platform"/>
            <consortium name="The Broad Institute Genome Sequencing Center for Infectious Disease"/>
            <person name="Wu L."/>
            <person name="Ma J."/>
        </authorList>
    </citation>
    <scope>NUCLEOTIDE SEQUENCE [LARGE SCALE GENOMIC DNA]</scope>
    <source>
        <strain evidence="2">CGMCC 4.7329</strain>
    </source>
</reference>
<evidence type="ECO:0000313" key="1">
    <source>
        <dbReference type="EMBL" id="GGN80444.1"/>
    </source>
</evidence>
<dbReference type="Proteomes" id="UP000658127">
    <property type="component" value="Unassembled WGS sequence"/>
</dbReference>
<dbReference type="RefSeq" id="WP_189028341.1">
    <property type="nucleotide sequence ID" value="NZ_BMNE01000003.1"/>
</dbReference>
<evidence type="ECO:0008006" key="3">
    <source>
        <dbReference type="Google" id="ProtNLM"/>
    </source>
</evidence>